<evidence type="ECO:0000259" key="9">
    <source>
        <dbReference type="PROSITE" id="PS51314"/>
    </source>
</evidence>
<dbReference type="SUPFAM" id="SSF140111">
    <property type="entry name" value="Endosomal sorting complex assembly domain"/>
    <property type="match status" value="1"/>
</dbReference>
<dbReference type="PANTHER" id="PTHR13678">
    <property type="entry name" value="VACUOLAR PROTEIN SORTING-ASSOCIATED PROTEIN 37"/>
    <property type="match status" value="1"/>
</dbReference>
<evidence type="ECO:0000313" key="11">
    <source>
        <dbReference type="RefSeq" id="XP_022246732.1"/>
    </source>
</evidence>
<organism evidence="10 11">
    <name type="scientific">Limulus polyphemus</name>
    <name type="common">Atlantic horseshoe crab</name>
    <dbReference type="NCBI Taxonomy" id="6850"/>
    <lineage>
        <taxon>Eukaryota</taxon>
        <taxon>Metazoa</taxon>
        <taxon>Ecdysozoa</taxon>
        <taxon>Arthropoda</taxon>
        <taxon>Chelicerata</taxon>
        <taxon>Merostomata</taxon>
        <taxon>Xiphosura</taxon>
        <taxon>Limulidae</taxon>
        <taxon>Limulus</taxon>
    </lineage>
</organism>
<dbReference type="Pfam" id="PF07200">
    <property type="entry name" value="Mod_r"/>
    <property type="match status" value="1"/>
</dbReference>
<comment type="similarity">
    <text evidence="2">Belongs to the VPS37 family.</text>
</comment>
<gene>
    <name evidence="11" type="primary">LOC106463502</name>
</gene>
<dbReference type="RefSeq" id="XP_022246732.1">
    <property type="nucleotide sequence ID" value="XM_022391024.1"/>
</dbReference>
<evidence type="ECO:0000256" key="6">
    <source>
        <dbReference type="ARBA" id="ARBA00025010"/>
    </source>
</evidence>
<dbReference type="PROSITE" id="PS51314">
    <property type="entry name" value="VPS37_C"/>
    <property type="match status" value="1"/>
</dbReference>
<keyword evidence="5 7" id="KW-0653">Protein transport</keyword>
<sequence>MIGSMTYYMNEVHPDYTVASVLLQHSNTDELKRLLNEDLEVDRMINNLEQVKNIKAEREILLASNKSLSEFNLGREPSLLETRRKLAKMYSDAMELKKEMQENKQKLDENGQQVSLDTILSMLQTSAAQSEEETEEMADRLLNGDIPIEDFIEKYLEKRKVAHLRRVKAEKMAELLAQKRNLSNSMLPSSQYQSPLSISMPNRSPPVQTFYPGPSMTQPYYGSVAPIPLSYQAPPTVRMPMPLYR</sequence>
<evidence type="ECO:0000256" key="7">
    <source>
        <dbReference type="PROSITE-ProRule" id="PRU00646"/>
    </source>
</evidence>
<evidence type="ECO:0000256" key="8">
    <source>
        <dbReference type="SAM" id="Coils"/>
    </source>
</evidence>
<accession>A0ABM1SSX6</accession>
<evidence type="ECO:0000256" key="5">
    <source>
        <dbReference type="ARBA" id="ARBA00022927"/>
    </source>
</evidence>
<dbReference type="PANTHER" id="PTHR13678:SF27">
    <property type="entry name" value="LD45836P"/>
    <property type="match status" value="1"/>
</dbReference>
<evidence type="ECO:0000256" key="3">
    <source>
        <dbReference type="ARBA" id="ARBA00022448"/>
    </source>
</evidence>
<feature type="domain" description="VPS37 C-terminal" evidence="9">
    <location>
        <begin position="97"/>
        <end position="186"/>
    </location>
</feature>
<dbReference type="InterPro" id="IPR037202">
    <property type="entry name" value="ESCRT_assembly_dom"/>
</dbReference>
<keyword evidence="3 7" id="KW-0813">Transport</keyword>
<evidence type="ECO:0000256" key="4">
    <source>
        <dbReference type="ARBA" id="ARBA00022753"/>
    </source>
</evidence>
<dbReference type="GeneID" id="106463502"/>
<reference evidence="11" key="1">
    <citation type="submission" date="2025-08" db="UniProtKB">
        <authorList>
            <consortium name="RefSeq"/>
        </authorList>
    </citation>
    <scope>IDENTIFICATION</scope>
    <source>
        <tissue evidence="11">Muscle</tissue>
    </source>
</reference>
<name>A0ABM1SSX6_LIMPO</name>
<feature type="coiled-coil region" evidence="8">
    <location>
        <begin position="79"/>
        <end position="113"/>
    </location>
</feature>
<dbReference type="InterPro" id="IPR009851">
    <property type="entry name" value="Mod_r"/>
</dbReference>
<evidence type="ECO:0000256" key="1">
    <source>
        <dbReference type="ARBA" id="ARBA00004633"/>
    </source>
</evidence>
<dbReference type="InterPro" id="IPR029012">
    <property type="entry name" value="Helix_hairpin_bin_sf"/>
</dbReference>
<keyword evidence="8" id="KW-0175">Coiled coil</keyword>
<protein>
    <submittedName>
        <fullName evidence="11">Vacuolar protein sorting-associated protein 37B-like isoform X1</fullName>
    </submittedName>
</protein>
<keyword evidence="10" id="KW-1185">Reference proteome</keyword>
<proteinExistence type="inferred from homology"/>
<evidence type="ECO:0000313" key="10">
    <source>
        <dbReference type="Proteomes" id="UP000694941"/>
    </source>
</evidence>
<comment type="subcellular location">
    <subcellularLocation>
        <location evidence="1">Late endosome membrane</location>
        <topology evidence="1">Peripheral membrane protein</topology>
    </subcellularLocation>
</comment>
<keyword evidence="4" id="KW-0967">Endosome</keyword>
<dbReference type="Gene3D" id="1.10.287.660">
    <property type="entry name" value="Helix hairpin bin"/>
    <property type="match status" value="1"/>
</dbReference>
<dbReference type="Proteomes" id="UP000694941">
    <property type="component" value="Unplaced"/>
</dbReference>
<comment type="function">
    <text evidence="6">Component of the ESCRT-I complex, a regulator of vesicular trafficking process. Required for the sorting of endocytic ubiquitinated cargos into multivesicular bodies. May be involved in cell growth and differentiation.</text>
</comment>
<evidence type="ECO:0000256" key="2">
    <source>
        <dbReference type="ARBA" id="ARBA00007617"/>
    </source>
</evidence>